<dbReference type="Proteomes" id="UP001172155">
    <property type="component" value="Unassembled WGS sequence"/>
</dbReference>
<evidence type="ECO:0000256" key="1">
    <source>
        <dbReference type="SAM" id="Coils"/>
    </source>
</evidence>
<keyword evidence="4" id="KW-1185">Reference proteome</keyword>
<evidence type="ECO:0000313" key="4">
    <source>
        <dbReference type="Proteomes" id="UP001172155"/>
    </source>
</evidence>
<evidence type="ECO:0000313" key="3">
    <source>
        <dbReference type="EMBL" id="KAK0750355.1"/>
    </source>
</evidence>
<protein>
    <submittedName>
        <fullName evidence="3">Uncharacterized protein</fullName>
    </submittedName>
</protein>
<proteinExistence type="predicted"/>
<feature type="compositionally biased region" description="Acidic residues" evidence="2">
    <location>
        <begin position="479"/>
        <end position="504"/>
    </location>
</feature>
<feature type="compositionally biased region" description="Basic and acidic residues" evidence="2">
    <location>
        <begin position="518"/>
        <end position="527"/>
    </location>
</feature>
<evidence type="ECO:0000256" key="2">
    <source>
        <dbReference type="SAM" id="MobiDB-lite"/>
    </source>
</evidence>
<accession>A0AA40F354</accession>
<feature type="region of interest" description="Disordered" evidence="2">
    <location>
        <begin position="1"/>
        <end position="137"/>
    </location>
</feature>
<dbReference type="PANTHER" id="PTHR38701">
    <property type="entry name" value="CHROMOSOME 8, WHOLE GENOME SHOTGUN SEQUENCE"/>
    <property type="match status" value="1"/>
</dbReference>
<dbReference type="AlphaFoldDB" id="A0AA40F354"/>
<keyword evidence="1" id="KW-0175">Coiled coil</keyword>
<feature type="region of interest" description="Disordered" evidence="2">
    <location>
        <begin position="255"/>
        <end position="315"/>
    </location>
</feature>
<organism evidence="3 4">
    <name type="scientific">Schizothecium vesticola</name>
    <dbReference type="NCBI Taxonomy" id="314040"/>
    <lineage>
        <taxon>Eukaryota</taxon>
        <taxon>Fungi</taxon>
        <taxon>Dikarya</taxon>
        <taxon>Ascomycota</taxon>
        <taxon>Pezizomycotina</taxon>
        <taxon>Sordariomycetes</taxon>
        <taxon>Sordariomycetidae</taxon>
        <taxon>Sordariales</taxon>
        <taxon>Schizotheciaceae</taxon>
        <taxon>Schizothecium</taxon>
    </lineage>
</organism>
<feature type="region of interest" description="Disordered" evidence="2">
    <location>
        <begin position="479"/>
        <end position="527"/>
    </location>
</feature>
<dbReference type="EMBL" id="JAUKUD010000003">
    <property type="protein sequence ID" value="KAK0750355.1"/>
    <property type="molecule type" value="Genomic_DNA"/>
</dbReference>
<name>A0AA40F354_9PEZI</name>
<reference evidence="3" key="1">
    <citation type="submission" date="2023-06" db="EMBL/GenBank/DDBJ databases">
        <title>Genome-scale phylogeny and comparative genomics of the fungal order Sordariales.</title>
        <authorList>
            <consortium name="Lawrence Berkeley National Laboratory"/>
            <person name="Hensen N."/>
            <person name="Bonometti L."/>
            <person name="Westerberg I."/>
            <person name="Brannstrom I.O."/>
            <person name="Guillou S."/>
            <person name="Cros-Aarteil S."/>
            <person name="Calhoun S."/>
            <person name="Haridas S."/>
            <person name="Kuo A."/>
            <person name="Mondo S."/>
            <person name="Pangilinan J."/>
            <person name="Riley R."/>
            <person name="LaButti K."/>
            <person name="Andreopoulos B."/>
            <person name="Lipzen A."/>
            <person name="Chen C."/>
            <person name="Yanf M."/>
            <person name="Daum C."/>
            <person name="Ng V."/>
            <person name="Clum A."/>
            <person name="Steindorff A."/>
            <person name="Ohm R."/>
            <person name="Martin F."/>
            <person name="Silar P."/>
            <person name="Natvig D."/>
            <person name="Lalanne C."/>
            <person name="Gautier V."/>
            <person name="Ament-velasquez S.L."/>
            <person name="Kruys A."/>
            <person name="Hutchinson M.I."/>
            <person name="Powell A.J."/>
            <person name="Barry K."/>
            <person name="Miller A.N."/>
            <person name="Grigoriev I.V."/>
            <person name="Debuchy R."/>
            <person name="Gladieux P."/>
            <person name="Thoren M.H."/>
            <person name="Johannesson H."/>
        </authorList>
    </citation>
    <scope>NUCLEOTIDE SEQUENCE</scope>
    <source>
        <strain evidence="3">SMH3187-1</strain>
    </source>
</reference>
<feature type="region of interest" description="Disordered" evidence="2">
    <location>
        <begin position="607"/>
        <end position="649"/>
    </location>
</feature>
<gene>
    <name evidence="3" type="ORF">B0T18DRAFT_320833</name>
</gene>
<comment type="caution">
    <text evidence="3">The sequence shown here is derived from an EMBL/GenBank/DDBJ whole genome shotgun (WGS) entry which is preliminary data.</text>
</comment>
<feature type="compositionally biased region" description="Basic and acidic residues" evidence="2">
    <location>
        <begin position="631"/>
        <end position="641"/>
    </location>
</feature>
<sequence>MPTVARAASKPPLTPKVATRAPMLQTPNPTVTTPLPRRTARPDLVPGSNGPGGRDKDEMVSPVSAFLANNNITPRSGARQVRVDSAGSTPTGTPTLERHDSWESRAGLGLAGYATDDMPRRPAVSFAPSVETGSSRQDADSKFFYASDAQKPVQQPVPVKPVMAQPRAATFFYANGETVPPKGIPSQAPLTPTLAVSAPGLDGLETKFVYANGPPNPPPLARTNTMPFTAPMPIARTNTLPVASQAPVAPIISRIPTSRPSTAGSYTSPRPSSPVKLSQYPPTKLMRSPIVTTNPQGPRNGRPVGHARSSSIASNLTMAEPPAVARLMSAHGSASSAEASPSISVPSPTFAAFPGAAATAGFASLLQAAEDFAEDEDEAAPESQNSPTKSPSQEKDLTDLVVSARRERKVQDLEITNASLEAINRTLERQLRKQTAEIRRFKRLSRSGRLSMASMGSRAVSNSSVEGGALARAGMDLDDLSEEESELAAQDEEMESEEEEDLSDSEVSNENPATTALRDARHRQGDERRLQLDLSKHQQLLVDSQKINQSLKRCLGWTEELIKEGKRALAYQVRVSEVELGGRVLAPEVIEARERREAREARLLAGEDVGDMSCDDRSAGSVLDDTGSELWGKDGQDRDSGIELPTDGG</sequence>
<feature type="compositionally biased region" description="Polar residues" evidence="2">
    <location>
        <begin position="255"/>
        <end position="270"/>
    </location>
</feature>
<feature type="coiled-coil region" evidence="1">
    <location>
        <begin position="410"/>
        <end position="444"/>
    </location>
</feature>
<feature type="region of interest" description="Disordered" evidence="2">
    <location>
        <begin position="372"/>
        <end position="399"/>
    </location>
</feature>
<dbReference type="PANTHER" id="PTHR38701:SF1">
    <property type="entry name" value="UP-REGULATED DURING SEPTATION PROTEIN 1 DOMAIN-CONTAINING PROTEIN"/>
    <property type="match status" value="1"/>
</dbReference>